<dbReference type="EMBL" id="MU839032">
    <property type="protein sequence ID" value="KAK1762911.1"/>
    <property type="molecule type" value="Genomic_DNA"/>
</dbReference>
<name>A0AAJ0FBV5_9PEZI</name>
<dbReference type="RefSeq" id="XP_060279124.1">
    <property type="nucleotide sequence ID" value="XM_060429128.1"/>
</dbReference>
<dbReference type="GeneID" id="85312315"/>
<sequence length="118" mass="13163">MHISSNTPANMTRPKAEGDAQPLCFSPAIQGHFDLVAFKLKLMREALEDNVMVWQRHRKNILFLIDYYENGGEVPPPGKTMWIFDGKVVDQPPTPPWPVTSAAWAEEGLGFQLAGLVS</sequence>
<protein>
    <submittedName>
        <fullName evidence="1">Uncharacterized protein</fullName>
    </submittedName>
</protein>
<evidence type="ECO:0000313" key="1">
    <source>
        <dbReference type="EMBL" id="KAK1762911.1"/>
    </source>
</evidence>
<comment type="caution">
    <text evidence="1">The sequence shown here is derived from an EMBL/GenBank/DDBJ whole genome shotgun (WGS) entry which is preliminary data.</text>
</comment>
<reference evidence="1" key="1">
    <citation type="submission" date="2023-06" db="EMBL/GenBank/DDBJ databases">
        <title>Genome-scale phylogeny and comparative genomics of the fungal order Sordariales.</title>
        <authorList>
            <consortium name="Lawrence Berkeley National Laboratory"/>
            <person name="Hensen N."/>
            <person name="Bonometti L."/>
            <person name="Westerberg I."/>
            <person name="Brannstrom I.O."/>
            <person name="Guillou S."/>
            <person name="Cros-Aarteil S."/>
            <person name="Calhoun S."/>
            <person name="Haridas S."/>
            <person name="Kuo A."/>
            <person name="Mondo S."/>
            <person name="Pangilinan J."/>
            <person name="Riley R."/>
            <person name="Labutti K."/>
            <person name="Andreopoulos B."/>
            <person name="Lipzen A."/>
            <person name="Chen C."/>
            <person name="Yanf M."/>
            <person name="Daum C."/>
            <person name="Ng V."/>
            <person name="Clum A."/>
            <person name="Steindorff A."/>
            <person name="Ohm R."/>
            <person name="Martin F."/>
            <person name="Silar P."/>
            <person name="Natvig D."/>
            <person name="Lalanne C."/>
            <person name="Gautier V."/>
            <person name="Ament-Velasquez S.L."/>
            <person name="Kruys A."/>
            <person name="Hutchinson M.I."/>
            <person name="Powell A.J."/>
            <person name="Barry K."/>
            <person name="Miller A.N."/>
            <person name="Grigoriev I.V."/>
            <person name="Debuchy R."/>
            <person name="Gladieux P."/>
            <person name="Thoren M.H."/>
            <person name="Johannesson H."/>
        </authorList>
    </citation>
    <scope>NUCLEOTIDE SEQUENCE</scope>
    <source>
        <strain evidence="1">8032-3</strain>
    </source>
</reference>
<keyword evidence="2" id="KW-1185">Reference proteome</keyword>
<proteinExistence type="predicted"/>
<organism evidence="1 2">
    <name type="scientific">Phialemonium atrogriseum</name>
    <dbReference type="NCBI Taxonomy" id="1093897"/>
    <lineage>
        <taxon>Eukaryota</taxon>
        <taxon>Fungi</taxon>
        <taxon>Dikarya</taxon>
        <taxon>Ascomycota</taxon>
        <taxon>Pezizomycotina</taxon>
        <taxon>Sordariomycetes</taxon>
        <taxon>Sordariomycetidae</taxon>
        <taxon>Cephalothecales</taxon>
        <taxon>Cephalothecaceae</taxon>
        <taxon>Phialemonium</taxon>
    </lineage>
</organism>
<dbReference type="Proteomes" id="UP001244011">
    <property type="component" value="Unassembled WGS sequence"/>
</dbReference>
<gene>
    <name evidence="1" type="ORF">QBC33DRAFT_550947</name>
</gene>
<accession>A0AAJ0FBV5</accession>
<evidence type="ECO:0000313" key="2">
    <source>
        <dbReference type="Proteomes" id="UP001244011"/>
    </source>
</evidence>
<dbReference type="AlphaFoldDB" id="A0AAJ0FBV5"/>